<sequence>MLTTDEVNDIVNTTLVKCVPKGTPIVFKNIPYTPDANTPYLKMSLFLGETYAITIGPEGHEQTDGFVQVEIRTPLGSGTSFQNATLDKLRKAFKIGTDLSPVADHVIKIKSQQRSTGGQTTQSDYTRGAVEDNWDVNFFTAMIYIREPKQ</sequence>
<evidence type="ECO:0000313" key="1">
    <source>
        <dbReference type="EMBL" id="QPI18526.1"/>
    </source>
</evidence>
<dbReference type="KEGG" id="vg:77951636"/>
<dbReference type="Gene3D" id="3.30.2000.20">
    <property type="match status" value="1"/>
</dbReference>
<proteinExistence type="predicted"/>
<accession>A0A7S9XGQ0</accession>
<dbReference type="GeneID" id="77951636"/>
<keyword evidence="2" id="KW-1185">Reference proteome</keyword>
<protein>
    <recommendedName>
        <fullName evidence="3">Tail protein</fullName>
    </recommendedName>
</protein>
<evidence type="ECO:0008006" key="3">
    <source>
        <dbReference type="Google" id="ProtNLM"/>
    </source>
</evidence>
<dbReference type="RefSeq" id="YP_010675313.1">
    <property type="nucleotide sequence ID" value="NC_071001.1"/>
</dbReference>
<name>A0A7S9XGQ0_9CAUD</name>
<dbReference type="EMBL" id="MW057861">
    <property type="protein sequence ID" value="QPI18526.1"/>
    <property type="molecule type" value="Genomic_DNA"/>
</dbReference>
<reference evidence="1 2" key="1">
    <citation type="submission" date="2020-10" db="EMBL/GenBank/DDBJ databases">
        <title>Novel bacteriophages targeting Providencia spp. as potential agents for phage therapy.</title>
        <authorList>
            <person name="Rakov C."/>
            <person name="Alkalay-Oren S."/>
            <person name="Coppenhagen-Glazer S."/>
            <person name="Hazan R."/>
        </authorList>
    </citation>
    <scope>NUCLEOTIDE SEQUENCE [LARGE SCALE GENOMIC DNA]</scope>
</reference>
<dbReference type="Pfam" id="PF13554">
    <property type="entry name" value="Phage_tail_terminator_5"/>
    <property type="match status" value="1"/>
</dbReference>
<dbReference type="Proteomes" id="UP000594422">
    <property type="component" value="Segment"/>
</dbReference>
<organism evidence="1 2">
    <name type="scientific">Providencia phage PSTCR7</name>
    <dbReference type="NCBI Taxonomy" id="2783549"/>
    <lineage>
        <taxon>Viruses</taxon>
        <taxon>Duplodnaviria</taxon>
        <taxon>Heunggongvirae</taxon>
        <taxon>Uroviricota</taxon>
        <taxon>Caudoviricetes</taxon>
        <taxon>Craquatrovirus</taxon>
        <taxon>Craquatrovirus PSTCR7</taxon>
    </lineage>
</organism>
<dbReference type="InterPro" id="IPR025395">
    <property type="entry name" value="Phage_tail_terminator-like"/>
</dbReference>
<evidence type="ECO:0000313" key="2">
    <source>
        <dbReference type="Proteomes" id="UP000594422"/>
    </source>
</evidence>